<accession>A0A7X0B596</accession>
<dbReference type="Proteomes" id="UP000539175">
    <property type="component" value="Unassembled WGS sequence"/>
</dbReference>
<name>A0A7X0B596_9PROT</name>
<organism evidence="1 2">
    <name type="scientific">Nitrospirillum iridis</name>
    <dbReference type="NCBI Taxonomy" id="765888"/>
    <lineage>
        <taxon>Bacteria</taxon>
        <taxon>Pseudomonadati</taxon>
        <taxon>Pseudomonadota</taxon>
        <taxon>Alphaproteobacteria</taxon>
        <taxon>Rhodospirillales</taxon>
        <taxon>Azospirillaceae</taxon>
        <taxon>Nitrospirillum</taxon>
    </lineage>
</organism>
<evidence type="ECO:0000313" key="1">
    <source>
        <dbReference type="EMBL" id="MBB6254439.1"/>
    </source>
</evidence>
<keyword evidence="2" id="KW-1185">Reference proteome</keyword>
<dbReference type="AlphaFoldDB" id="A0A7X0B596"/>
<proteinExistence type="predicted"/>
<sequence length="79" mass="8482">MLGIPPTLHLSSFRCLSAFAAREVCRHTGPFPFVDGLLLAMLGVVGKYAGRTFQTVSTHLQCAVRVLVSSRDEPADPAP</sequence>
<reference evidence="1 2" key="1">
    <citation type="submission" date="2020-08" db="EMBL/GenBank/DDBJ databases">
        <title>Genomic Encyclopedia of Type Strains, Phase IV (KMG-IV): sequencing the most valuable type-strain genomes for metagenomic binning, comparative biology and taxonomic classification.</title>
        <authorList>
            <person name="Goeker M."/>
        </authorList>
    </citation>
    <scope>NUCLEOTIDE SEQUENCE [LARGE SCALE GENOMIC DNA]</scope>
    <source>
        <strain evidence="1 2">DSM 22198</strain>
    </source>
</reference>
<gene>
    <name evidence="1" type="ORF">FHS74_005028</name>
</gene>
<protein>
    <submittedName>
        <fullName evidence="1">Uncharacterized protein</fullName>
    </submittedName>
</protein>
<dbReference type="EMBL" id="JACIIZ010000017">
    <property type="protein sequence ID" value="MBB6254439.1"/>
    <property type="molecule type" value="Genomic_DNA"/>
</dbReference>
<evidence type="ECO:0000313" key="2">
    <source>
        <dbReference type="Proteomes" id="UP000539175"/>
    </source>
</evidence>
<comment type="caution">
    <text evidence="1">The sequence shown here is derived from an EMBL/GenBank/DDBJ whole genome shotgun (WGS) entry which is preliminary data.</text>
</comment>